<keyword evidence="1" id="KW-0812">Transmembrane</keyword>
<dbReference type="Proteomes" id="UP001209878">
    <property type="component" value="Unassembled WGS sequence"/>
</dbReference>
<dbReference type="SUPFAM" id="SSF82671">
    <property type="entry name" value="SEA domain"/>
    <property type="match status" value="1"/>
</dbReference>
<evidence type="ECO:0000313" key="4">
    <source>
        <dbReference type="Proteomes" id="UP001209878"/>
    </source>
</evidence>
<dbReference type="InterPro" id="IPR036364">
    <property type="entry name" value="SEA_dom_sf"/>
</dbReference>
<keyword evidence="4" id="KW-1185">Reference proteome</keyword>
<proteinExistence type="predicted"/>
<protein>
    <recommendedName>
        <fullName evidence="2">SEA domain-containing protein</fullName>
    </recommendedName>
</protein>
<evidence type="ECO:0000259" key="2">
    <source>
        <dbReference type="Pfam" id="PF01390"/>
    </source>
</evidence>
<accession>A0AAD9ND55</accession>
<feature type="domain" description="SEA" evidence="2">
    <location>
        <begin position="44"/>
        <end position="112"/>
    </location>
</feature>
<dbReference type="InterPro" id="IPR000082">
    <property type="entry name" value="SEA_dom"/>
</dbReference>
<reference evidence="3" key="1">
    <citation type="journal article" date="2023" name="Mol. Biol. Evol.">
        <title>Third-Generation Sequencing Reveals the Adaptive Role of the Epigenome in Three Deep-Sea Polychaetes.</title>
        <authorList>
            <person name="Perez M."/>
            <person name="Aroh O."/>
            <person name="Sun Y."/>
            <person name="Lan Y."/>
            <person name="Juniper S.K."/>
            <person name="Young C.R."/>
            <person name="Angers B."/>
            <person name="Qian P.Y."/>
        </authorList>
    </citation>
    <scope>NUCLEOTIDE SEQUENCE</scope>
    <source>
        <strain evidence="3">R07B-5</strain>
    </source>
</reference>
<dbReference type="AlphaFoldDB" id="A0AAD9ND55"/>
<comment type="caution">
    <text evidence="3">The sequence shown here is derived from an EMBL/GenBank/DDBJ whole genome shotgun (WGS) entry which is preliminary data.</text>
</comment>
<name>A0AAD9ND55_RIDPI</name>
<dbReference type="Pfam" id="PF01390">
    <property type="entry name" value="SEA"/>
    <property type="match status" value="1"/>
</dbReference>
<organism evidence="3 4">
    <name type="scientific">Ridgeia piscesae</name>
    <name type="common">Tubeworm</name>
    <dbReference type="NCBI Taxonomy" id="27915"/>
    <lineage>
        <taxon>Eukaryota</taxon>
        <taxon>Metazoa</taxon>
        <taxon>Spiralia</taxon>
        <taxon>Lophotrochozoa</taxon>
        <taxon>Annelida</taxon>
        <taxon>Polychaeta</taxon>
        <taxon>Sedentaria</taxon>
        <taxon>Canalipalpata</taxon>
        <taxon>Sabellida</taxon>
        <taxon>Siboglinidae</taxon>
        <taxon>Ridgeia</taxon>
    </lineage>
</organism>
<evidence type="ECO:0000313" key="3">
    <source>
        <dbReference type="EMBL" id="KAK2162834.1"/>
    </source>
</evidence>
<keyword evidence="1" id="KW-0472">Membrane</keyword>
<dbReference type="EMBL" id="JAODUO010001498">
    <property type="protein sequence ID" value="KAK2162834.1"/>
    <property type="molecule type" value="Genomic_DNA"/>
</dbReference>
<sequence>MRKTAATATVNTVRKAIIKDSGTFAGYAVDVNSITAAEKEISKYYGQFRVPDLKFNPKWGDISTPEYDNLASDVKMKLDHTYNIVTGSSLVYVTDILFRKGSVIVDFYLGVDDVTNKDKLKSIFSGSPFLLGNNRVDSNSFVFSEYPLGVTDVEWFPAVLGSVLSLVLLVLVIILVVFIVLTCRRNRRRTSPENEGGHQLHTILSKEEANDYMAGATRTTASRTSVCPAVRTTENDRHQQSGTDHGLYSLELGT</sequence>
<evidence type="ECO:0000256" key="1">
    <source>
        <dbReference type="SAM" id="Phobius"/>
    </source>
</evidence>
<keyword evidence="1" id="KW-1133">Transmembrane helix</keyword>
<gene>
    <name evidence="3" type="ORF">NP493_1501g00013</name>
</gene>
<feature type="transmembrane region" description="Helical" evidence="1">
    <location>
        <begin position="155"/>
        <end position="181"/>
    </location>
</feature>